<sequence length="477" mass="49782">MPIRRRSLLAGLACSTVSRPAVADCVSARVSDPVLFGVTELGPADGAPFTMTVFYPALPGLVRLNGGTSKNVFASCPHAASLIVLIHGDGTTWQSWTHLPASLARAGYIVAVPEVPHAPMSDAVDKTVSFVSQRAPFAAALDGRVGLIGHSLGAGAVMQFATDPTLNRNVGGIAALSANYEPVFPGGPPFGQLRCPVMIVWGREDALIASGDSPSYDLTQPGNVSSNWAPIPAPKHLLTIERGHHYDYVGAGAPGLMLQGDTIGPCREVPFVIAAWLTTFFAHAIPRPQPDPIDDQLLPAAISPPFGACFLTDLIDFKAGQIAHPSDTCGFSHYWETQTTGKEDLVVPNWSVGIQYVTNGTHQSGSKTVTCQIVATASGLWHPRFTWSLGWPGASVKPLSADGAMVSITFPNATVKPGTLLGALTLTASDSCGRSVSLHDAILPTYAALGLAPPSTTTCPKLVPGQINAPCPPKGAP</sequence>
<organism evidence="4 6">
    <name type="scientific">Endobacter medicaginis</name>
    <dbReference type="NCBI Taxonomy" id="1181271"/>
    <lineage>
        <taxon>Bacteria</taxon>
        <taxon>Pseudomonadati</taxon>
        <taxon>Pseudomonadota</taxon>
        <taxon>Alphaproteobacteria</taxon>
        <taxon>Acetobacterales</taxon>
        <taxon>Acetobacteraceae</taxon>
        <taxon>Endobacter</taxon>
    </lineage>
</organism>
<feature type="chain" id="PRO_5036418694" evidence="1">
    <location>
        <begin position="24"/>
        <end position="477"/>
    </location>
</feature>
<dbReference type="AlphaFoldDB" id="A0A850NUQ6"/>
<accession>A0A850NUQ6</accession>
<keyword evidence="5" id="KW-1185">Reference proteome</keyword>
<feature type="signal peptide" evidence="1">
    <location>
        <begin position="1"/>
        <end position="23"/>
    </location>
</feature>
<dbReference type="RefSeq" id="WP_176622645.1">
    <property type="nucleotide sequence ID" value="NZ_JABXXQ010000061.1"/>
</dbReference>
<evidence type="ECO:0000313" key="6">
    <source>
        <dbReference type="Proteomes" id="UP000565205"/>
    </source>
</evidence>
<evidence type="ECO:0000313" key="5">
    <source>
        <dbReference type="Proteomes" id="UP000557688"/>
    </source>
</evidence>
<evidence type="ECO:0000313" key="3">
    <source>
        <dbReference type="EMBL" id="MBB3173572.1"/>
    </source>
</evidence>
<keyword evidence="1" id="KW-0732">Signal</keyword>
<dbReference type="Proteomes" id="UP000557688">
    <property type="component" value="Unassembled WGS sequence"/>
</dbReference>
<dbReference type="InterPro" id="IPR000073">
    <property type="entry name" value="AB_hydrolase_1"/>
</dbReference>
<evidence type="ECO:0000259" key="2">
    <source>
        <dbReference type="Pfam" id="PF12697"/>
    </source>
</evidence>
<dbReference type="Proteomes" id="UP000565205">
    <property type="component" value="Unassembled WGS sequence"/>
</dbReference>
<proteinExistence type="predicted"/>
<dbReference type="Pfam" id="PF12697">
    <property type="entry name" value="Abhydrolase_6"/>
    <property type="match status" value="1"/>
</dbReference>
<feature type="domain" description="AB hydrolase-1" evidence="2">
    <location>
        <begin position="83"/>
        <end position="197"/>
    </location>
</feature>
<dbReference type="EMBL" id="JABXXQ010000061">
    <property type="protein sequence ID" value="NVN29717.1"/>
    <property type="molecule type" value="Genomic_DNA"/>
</dbReference>
<protein>
    <submittedName>
        <fullName evidence="3">Pimeloyl-ACP methyl ester carboxylesterase</fullName>
    </submittedName>
</protein>
<reference evidence="4 6" key="1">
    <citation type="submission" date="2020-06" db="EMBL/GenBank/DDBJ databases">
        <title>Description of novel acetic acid bacteria.</title>
        <authorList>
            <person name="Sombolestani A."/>
        </authorList>
    </citation>
    <scope>NUCLEOTIDE SEQUENCE [LARGE SCALE GENOMIC DNA]</scope>
    <source>
        <strain evidence="4 6">LMG 26838</strain>
    </source>
</reference>
<name>A0A850NUQ6_9PROT</name>
<dbReference type="EMBL" id="JACHXV010000004">
    <property type="protein sequence ID" value="MBB3173572.1"/>
    <property type="molecule type" value="Genomic_DNA"/>
</dbReference>
<comment type="caution">
    <text evidence="4">The sequence shown here is derived from an EMBL/GenBank/DDBJ whole genome shotgun (WGS) entry which is preliminary data.</text>
</comment>
<evidence type="ECO:0000313" key="4">
    <source>
        <dbReference type="EMBL" id="NVN29717.1"/>
    </source>
</evidence>
<dbReference type="Gene3D" id="3.40.50.1820">
    <property type="entry name" value="alpha/beta hydrolase"/>
    <property type="match status" value="1"/>
</dbReference>
<gene>
    <name evidence="3" type="ORF">FHR90_001395</name>
    <name evidence="4" type="ORF">HUK83_05115</name>
</gene>
<dbReference type="InterPro" id="IPR029058">
    <property type="entry name" value="AB_hydrolase_fold"/>
</dbReference>
<evidence type="ECO:0000256" key="1">
    <source>
        <dbReference type="SAM" id="SignalP"/>
    </source>
</evidence>
<dbReference type="SUPFAM" id="SSF53474">
    <property type="entry name" value="alpha/beta-Hydrolases"/>
    <property type="match status" value="1"/>
</dbReference>
<reference evidence="3 5" key="2">
    <citation type="submission" date="2020-08" db="EMBL/GenBank/DDBJ databases">
        <title>Genomic Encyclopedia of Type Strains, Phase III (KMG-III): the genomes of soil and plant-associated and newly described type strains.</title>
        <authorList>
            <person name="Whitman W."/>
        </authorList>
    </citation>
    <scope>NUCLEOTIDE SEQUENCE [LARGE SCALE GENOMIC DNA]</scope>
    <source>
        <strain evidence="3 5">CECT 8088</strain>
    </source>
</reference>